<dbReference type="InterPro" id="IPR029034">
    <property type="entry name" value="Cystine-knot_cytokine"/>
</dbReference>
<dbReference type="EMBL" id="KN731011">
    <property type="protein sequence ID" value="KIH60385.1"/>
    <property type="molecule type" value="Genomic_DNA"/>
</dbReference>
<gene>
    <name evidence="1" type="ORF">ANCDUO_09367</name>
</gene>
<evidence type="ECO:0000313" key="2">
    <source>
        <dbReference type="Proteomes" id="UP000054047"/>
    </source>
</evidence>
<dbReference type="Proteomes" id="UP000054047">
    <property type="component" value="Unassembled WGS sequence"/>
</dbReference>
<accession>A0A0C2GGV1</accession>
<name>A0A0C2GGV1_9BILA</name>
<dbReference type="OrthoDB" id="5948587at2759"/>
<proteinExistence type="predicted"/>
<dbReference type="SUPFAM" id="SSF57501">
    <property type="entry name" value="Cystine-knot cytokines"/>
    <property type="match status" value="1"/>
</dbReference>
<dbReference type="AlphaFoldDB" id="A0A0C2GGV1"/>
<organism evidence="1 2">
    <name type="scientific">Ancylostoma duodenale</name>
    <dbReference type="NCBI Taxonomy" id="51022"/>
    <lineage>
        <taxon>Eukaryota</taxon>
        <taxon>Metazoa</taxon>
        <taxon>Ecdysozoa</taxon>
        <taxon>Nematoda</taxon>
        <taxon>Chromadorea</taxon>
        <taxon>Rhabditida</taxon>
        <taxon>Rhabditina</taxon>
        <taxon>Rhabditomorpha</taxon>
        <taxon>Strongyloidea</taxon>
        <taxon>Ancylostomatidae</taxon>
        <taxon>Ancylostomatinae</taxon>
        <taxon>Ancylostoma</taxon>
    </lineage>
</organism>
<protein>
    <submittedName>
        <fullName evidence="1">Uncharacterized protein</fullName>
    </submittedName>
</protein>
<evidence type="ECO:0000313" key="1">
    <source>
        <dbReference type="EMBL" id="KIH60385.1"/>
    </source>
</evidence>
<sequence>MLMWLELVIQRWRRRALSPGKRRPEIRACAVIRLSAFQEVNRKITEKNSRYDAVRMIYMNADNQVTMARVPGMIARKCSCS</sequence>
<keyword evidence="2" id="KW-1185">Reference proteome</keyword>
<reference evidence="1 2" key="1">
    <citation type="submission" date="2013-12" db="EMBL/GenBank/DDBJ databases">
        <title>Draft genome of the parsitic nematode Ancylostoma duodenale.</title>
        <authorList>
            <person name="Mitreva M."/>
        </authorList>
    </citation>
    <scope>NUCLEOTIDE SEQUENCE [LARGE SCALE GENOMIC DNA]</scope>
    <source>
        <strain evidence="1 2">Zhejiang</strain>
    </source>
</reference>